<protein>
    <submittedName>
        <fullName evidence="1">Uncharacterized protein</fullName>
    </submittedName>
</protein>
<dbReference type="RefSeq" id="WP_185691245.1">
    <property type="nucleotide sequence ID" value="NZ_JACHVA010000022.1"/>
</dbReference>
<keyword evidence="2" id="KW-1185">Reference proteome</keyword>
<proteinExistence type="predicted"/>
<comment type="caution">
    <text evidence="1">The sequence shown here is derived from an EMBL/GenBank/DDBJ whole genome shotgun (WGS) entry which is preliminary data.</text>
</comment>
<organism evidence="1 2">
    <name type="scientific">Puniceicoccus vermicola</name>
    <dbReference type="NCBI Taxonomy" id="388746"/>
    <lineage>
        <taxon>Bacteria</taxon>
        <taxon>Pseudomonadati</taxon>
        <taxon>Verrucomicrobiota</taxon>
        <taxon>Opitutia</taxon>
        <taxon>Puniceicoccales</taxon>
        <taxon>Puniceicoccaceae</taxon>
        <taxon>Puniceicoccus</taxon>
    </lineage>
</organism>
<dbReference type="AlphaFoldDB" id="A0A7X1E323"/>
<evidence type="ECO:0000313" key="1">
    <source>
        <dbReference type="EMBL" id="MBC2600498.1"/>
    </source>
</evidence>
<reference evidence="1 2" key="1">
    <citation type="submission" date="2020-07" db="EMBL/GenBank/DDBJ databases">
        <authorList>
            <person name="Feng X."/>
        </authorList>
    </citation>
    <scope>NUCLEOTIDE SEQUENCE [LARGE SCALE GENOMIC DNA]</scope>
    <source>
        <strain evidence="1 2">JCM14086</strain>
    </source>
</reference>
<gene>
    <name evidence="1" type="ORF">H5P30_01750</name>
</gene>
<accession>A0A7X1E323</accession>
<dbReference type="EMBL" id="JACHVA010000022">
    <property type="protein sequence ID" value="MBC2600498.1"/>
    <property type="molecule type" value="Genomic_DNA"/>
</dbReference>
<evidence type="ECO:0000313" key="2">
    <source>
        <dbReference type="Proteomes" id="UP000525652"/>
    </source>
</evidence>
<sequence length="107" mass="12309">MTQKAIRPLYHVEALAREAGYEITYAYDDIVFLKHSEVLVQFSNVDENQLRIYLHRDLDEATASDVSLKLTRGAKGQDFTIIFVGSFTMEQKSDAKDEIELIFFEEA</sequence>
<dbReference type="Proteomes" id="UP000525652">
    <property type="component" value="Unassembled WGS sequence"/>
</dbReference>
<name>A0A7X1E323_9BACT</name>